<dbReference type="EMBL" id="CP014245">
    <property type="protein sequence ID" value="AMD21253.1"/>
    <property type="molecule type" value="Genomic_DNA"/>
</dbReference>
<dbReference type="PANTHER" id="PTHR14209">
    <property type="entry name" value="ISOAMYL ACETATE-HYDROLYZING ESTERASE 1"/>
    <property type="match status" value="1"/>
</dbReference>
<dbReference type="Gene3D" id="3.40.50.1110">
    <property type="entry name" value="SGNH hydrolase"/>
    <property type="match status" value="1"/>
</dbReference>
<dbReference type="STRING" id="45286.A0A109UZL3"/>
<accession>A0A109UZL3</accession>
<sequence>MDFERFLLFGDSITEMAFKSKIAGEDHPDEFTVGAGLTDVYARKMDIVLRGFSGYNSRWALKLLPRILRSERKIAIAYVFFGTNDAAIGGTQSVPLDEYKHNMSKLVEMLQEVDVKVILVSPALHDAENPEMLAEEDSRSNENNKLYRDALHEVGDKYDTGFVDLYSAFQRVGCTKWQELLSDGIHFTGKGYKVFFDELLSVIADKYPEYHPDNMPRICPDWTEVLADGSNL</sequence>
<dbReference type="GeneID" id="28724531"/>
<dbReference type="PANTHER" id="PTHR14209:SF19">
    <property type="entry name" value="ISOAMYL ACETATE-HYDROLYZING ESTERASE 1 HOMOLOG"/>
    <property type="match status" value="1"/>
</dbReference>
<organism evidence="2 3">
    <name type="scientific">Eremothecium sinecaudum</name>
    <dbReference type="NCBI Taxonomy" id="45286"/>
    <lineage>
        <taxon>Eukaryota</taxon>
        <taxon>Fungi</taxon>
        <taxon>Dikarya</taxon>
        <taxon>Ascomycota</taxon>
        <taxon>Saccharomycotina</taxon>
        <taxon>Saccharomycetes</taxon>
        <taxon>Saccharomycetales</taxon>
        <taxon>Saccharomycetaceae</taxon>
        <taxon>Eremothecium</taxon>
    </lineage>
</organism>
<proteinExistence type="predicted"/>
<dbReference type="RefSeq" id="XP_017988249.1">
    <property type="nucleotide sequence ID" value="XM_018132470.1"/>
</dbReference>
<dbReference type="InterPro" id="IPR036514">
    <property type="entry name" value="SGNH_hydro_sf"/>
</dbReference>
<protein>
    <submittedName>
        <fullName evidence="2">HEL027Cp</fullName>
    </submittedName>
</protein>
<keyword evidence="3" id="KW-1185">Reference proteome</keyword>
<evidence type="ECO:0000259" key="1">
    <source>
        <dbReference type="Pfam" id="PF13472"/>
    </source>
</evidence>
<dbReference type="InterPro" id="IPR013830">
    <property type="entry name" value="SGNH_hydro"/>
</dbReference>
<reference evidence="2 3" key="1">
    <citation type="submission" date="2016-01" db="EMBL/GenBank/DDBJ databases">
        <title>Genome sequence of the yeast Holleya sinecauda.</title>
        <authorList>
            <person name="Dietrich F.S."/>
        </authorList>
    </citation>
    <scope>NUCLEOTIDE SEQUENCE [LARGE SCALE GENOMIC DNA]</scope>
    <source>
        <strain evidence="2 3">ATCC 58844</strain>
    </source>
</reference>
<gene>
    <name evidence="2" type="ORF">AW171_hschr53188</name>
</gene>
<dbReference type="Pfam" id="PF13472">
    <property type="entry name" value="Lipase_GDSL_2"/>
    <property type="match status" value="1"/>
</dbReference>
<dbReference type="OrthoDB" id="671439at2759"/>
<evidence type="ECO:0000313" key="3">
    <source>
        <dbReference type="Proteomes" id="UP000243052"/>
    </source>
</evidence>
<name>A0A109UZL3_9SACH</name>
<evidence type="ECO:0000313" key="2">
    <source>
        <dbReference type="EMBL" id="AMD21253.1"/>
    </source>
</evidence>
<dbReference type="SUPFAM" id="SSF52266">
    <property type="entry name" value="SGNH hydrolase"/>
    <property type="match status" value="1"/>
</dbReference>
<dbReference type="FunFam" id="3.40.50.1110:FF:000022">
    <property type="entry name" value="Isoamyl acetate-hydrolyzing esterase"/>
    <property type="match status" value="1"/>
</dbReference>
<dbReference type="CDD" id="cd01838">
    <property type="entry name" value="Isoamyl_acetate_hydrolase_like"/>
    <property type="match status" value="1"/>
</dbReference>
<dbReference type="InterPro" id="IPR045136">
    <property type="entry name" value="Iah1-like"/>
</dbReference>
<dbReference type="Proteomes" id="UP000243052">
    <property type="component" value="Chromosome v"/>
</dbReference>
<feature type="domain" description="SGNH hydrolase-type esterase" evidence="1">
    <location>
        <begin position="8"/>
        <end position="194"/>
    </location>
</feature>
<dbReference type="AlphaFoldDB" id="A0A109UZL3"/>